<dbReference type="STRING" id="52838.A0A4S8IGZ5"/>
<accession>A0A4S8IGZ5</accession>
<sequence>MGDKTTLARARQELENLYLGVPDDSVDLSFKDFTSFQATMSPIHEEPKAAVTKSPSLDFAKGLRGTKSGSDSVAEHELRRERLARGSFKMRNGMSSSAVMGGTGEADAVSVVVSMASAVGGDTGRRRRPGIPHSNICALCSVYIYVFRHRCLVCGRVYCRDCVGIGMGDMSEGRKCVECLGRRFSQRYIRRAGHAWCCWRYPSRVKLQELKWAEKGPRRTGERRYRSQAMSAVGPRLLHASRSGIPSVAATPRPPAAATPGRFGISHDSSVASFTRSPSPHGFPL</sequence>
<protein>
    <submittedName>
        <fullName evidence="1">Uncharacterized protein</fullName>
    </submittedName>
</protein>
<name>A0A4S8IGZ5_MUSBA</name>
<reference evidence="1 2" key="1">
    <citation type="journal article" date="2019" name="Nat. Plants">
        <title>Genome sequencing of Musa balbisiana reveals subgenome evolution and function divergence in polyploid bananas.</title>
        <authorList>
            <person name="Yao X."/>
        </authorList>
    </citation>
    <scope>NUCLEOTIDE SEQUENCE [LARGE SCALE GENOMIC DNA]</scope>
    <source>
        <strain evidence="2">cv. DH-PKW</strain>
        <tissue evidence="1">Leaves</tissue>
    </source>
</reference>
<evidence type="ECO:0000313" key="2">
    <source>
        <dbReference type="Proteomes" id="UP000317650"/>
    </source>
</evidence>
<organism evidence="1 2">
    <name type="scientific">Musa balbisiana</name>
    <name type="common">Banana</name>
    <dbReference type="NCBI Taxonomy" id="52838"/>
    <lineage>
        <taxon>Eukaryota</taxon>
        <taxon>Viridiplantae</taxon>
        <taxon>Streptophyta</taxon>
        <taxon>Embryophyta</taxon>
        <taxon>Tracheophyta</taxon>
        <taxon>Spermatophyta</taxon>
        <taxon>Magnoliopsida</taxon>
        <taxon>Liliopsida</taxon>
        <taxon>Zingiberales</taxon>
        <taxon>Musaceae</taxon>
        <taxon>Musa</taxon>
    </lineage>
</organism>
<comment type="caution">
    <text evidence="1">The sequence shown here is derived from an EMBL/GenBank/DDBJ whole genome shotgun (WGS) entry which is preliminary data.</text>
</comment>
<dbReference type="AlphaFoldDB" id="A0A4S8IGZ5"/>
<dbReference type="PANTHER" id="PTHR36486">
    <property type="entry name" value="OS01G0977800 PROTEIN"/>
    <property type="match status" value="1"/>
</dbReference>
<dbReference type="EMBL" id="PYDT01000010">
    <property type="protein sequence ID" value="THU47531.1"/>
    <property type="molecule type" value="Genomic_DNA"/>
</dbReference>
<proteinExistence type="predicted"/>
<gene>
    <name evidence="1" type="ORF">C4D60_Mb09t16520</name>
</gene>
<dbReference type="InterPro" id="IPR053057">
    <property type="entry name" value="XLG_GTP-binding"/>
</dbReference>
<keyword evidence="2" id="KW-1185">Reference proteome</keyword>
<dbReference type="PANTHER" id="PTHR36486:SF2">
    <property type="entry name" value="OS01G0977800 PROTEIN"/>
    <property type="match status" value="1"/>
</dbReference>
<evidence type="ECO:0000313" key="1">
    <source>
        <dbReference type="EMBL" id="THU47531.1"/>
    </source>
</evidence>
<dbReference type="Proteomes" id="UP000317650">
    <property type="component" value="Chromosome 9"/>
</dbReference>